<evidence type="ECO:0000256" key="3">
    <source>
        <dbReference type="ARBA" id="ARBA00022989"/>
    </source>
</evidence>
<feature type="transmembrane region" description="Helical" evidence="5">
    <location>
        <begin position="229"/>
        <end position="252"/>
    </location>
</feature>
<dbReference type="eggNOG" id="COG0531">
    <property type="taxonomic scope" value="Bacteria"/>
</dbReference>
<dbReference type="EMBL" id="JRTT01000030">
    <property type="protein sequence ID" value="KHD75229.1"/>
    <property type="molecule type" value="Genomic_DNA"/>
</dbReference>
<dbReference type="RefSeq" id="WP_043528005.1">
    <property type="nucleotide sequence ID" value="NZ_BAABKU010000001.1"/>
</dbReference>
<feature type="transmembrane region" description="Helical" evidence="5">
    <location>
        <begin position="191"/>
        <end position="217"/>
    </location>
</feature>
<evidence type="ECO:0000313" key="8">
    <source>
        <dbReference type="Proteomes" id="UP000054537"/>
    </source>
</evidence>
<evidence type="ECO:0000313" key="7">
    <source>
        <dbReference type="EMBL" id="KHD75229.1"/>
    </source>
</evidence>
<dbReference type="GO" id="GO:0016020">
    <property type="term" value="C:membrane"/>
    <property type="evidence" value="ECO:0007669"/>
    <property type="project" value="UniProtKB-SubCell"/>
</dbReference>
<accession>A0A0A6ULP6</accession>
<evidence type="ECO:0000256" key="4">
    <source>
        <dbReference type="ARBA" id="ARBA00023136"/>
    </source>
</evidence>
<proteinExistence type="predicted"/>
<sequence>MSTAPVAATLDRRTVTAFRAWLISLATSAPAVVMAGGIVATYAQSGVTSLPLLFLVIGVVVTLLMVGYSAMLREVSHSAPYYAILARGLSPEMGVAGAAVALLAYNTLQISLAGLFGSVLAGMTGLPWWVGAAVIIGVVALIGRMPIRAAIRFIAPVLIGSLMLLGLFVLVGISDPAGGQFTGKAFSPQGLLVSGGGLAVALTFAAFAGIDGGGSLIEEEATEGKPGAVVGRGMLAAAATATVVYTAVAWAMQLPSGPDGIAAAAANDANLPFTILADHLGPVAGVVVVVALAVFLAAIGTSSISLHSVITRYTMAIAREHVLPASLAESDGGTTAKAPKGASRLQTAIAVLVLAGFAIFGASGETMFVWLSTLGAMGLLVLLIIANVAAPIYFARNRTSVGAGASTAAPTLGVLLGTMILGAMLWQLSSLLPPSVVPPAIVPVLIVAAAVAGYVWARLLRSRQPGVYQGISHGVPLSGFDVPSAI</sequence>
<keyword evidence="2 5" id="KW-0812">Transmembrane</keyword>
<feature type="transmembrane region" description="Helical" evidence="5">
    <location>
        <begin position="150"/>
        <end position="171"/>
    </location>
</feature>
<dbReference type="InterPro" id="IPR004841">
    <property type="entry name" value="AA-permease/SLC12A_dom"/>
</dbReference>
<dbReference type="STRING" id="1869.MB27_24405"/>
<dbReference type="AlphaFoldDB" id="A0A0A6ULP6"/>
<feature type="transmembrane region" description="Helical" evidence="5">
    <location>
        <begin position="20"/>
        <end position="43"/>
    </location>
</feature>
<dbReference type="PANTHER" id="PTHR42770:SF16">
    <property type="entry name" value="AMINO ACID PERMEASE"/>
    <property type="match status" value="1"/>
</dbReference>
<feature type="transmembrane region" description="Helical" evidence="5">
    <location>
        <begin position="440"/>
        <end position="457"/>
    </location>
</feature>
<dbReference type="InterPro" id="IPR050367">
    <property type="entry name" value="APC_superfamily"/>
</dbReference>
<evidence type="ECO:0000256" key="1">
    <source>
        <dbReference type="ARBA" id="ARBA00004141"/>
    </source>
</evidence>
<evidence type="ECO:0000256" key="2">
    <source>
        <dbReference type="ARBA" id="ARBA00022692"/>
    </source>
</evidence>
<organism evidence="7 8">
    <name type="scientific">Actinoplanes utahensis</name>
    <dbReference type="NCBI Taxonomy" id="1869"/>
    <lineage>
        <taxon>Bacteria</taxon>
        <taxon>Bacillati</taxon>
        <taxon>Actinomycetota</taxon>
        <taxon>Actinomycetes</taxon>
        <taxon>Micromonosporales</taxon>
        <taxon>Micromonosporaceae</taxon>
        <taxon>Actinoplanes</taxon>
    </lineage>
</organism>
<dbReference type="Proteomes" id="UP000054537">
    <property type="component" value="Unassembled WGS sequence"/>
</dbReference>
<keyword evidence="4 5" id="KW-0472">Membrane</keyword>
<feature type="transmembrane region" description="Helical" evidence="5">
    <location>
        <begin position="93"/>
        <end position="120"/>
    </location>
</feature>
<gene>
    <name evidence="7" type="ORF">MB27_24405</name>
</gene>
<feature type="transmembrane region" description="Helical" evidence="5">
    <location>
        <begin position="407"/>
        <end position="428"/>
    </location>
</feature>
<dbReference type="Gene3D" id="1.20.1740.10">
    <property type="entry name" value="Amino acid/polyamine transporter I"/>
    <property type="match status" value="1"/>
</dbReference>
<name>A0A0A6ULP6_ACTUT</name>
<dbReference type="Pfam" id="PF00324">
    <property type="entry name" value="AA_permease"/>
    <property type="match status" value="1"/>
</dbReference>
<dbReference type="PIRSF" id="PIRSF006060">
    <property type="entry name" value="AA_transporter"/>
    <property type="match status" value="1"/>
</dbReference>
<feature type="transmembrane region" description="Helical" evidence="5">
    <location>
        <begin position="345"/>
        <end position="362"/>
    </location>
</feature>
<reference evidence="7 8" key="1">
    <citation type="submission" date="2014-10" db="EMBL/GenBank/DDBJ databases">
        <title>Draft genome sequence of Actinoplanes utahensis NRRL 12052.</title>
        <authorList>
            <person name="Velasco-Bucheli B."/>
            <person name="del Cerro C."/>
            <person name="Hormigo D."/>
            <person name="Garcia J.L."/>
            <person name="Acebal C."/>
            <person name="Arroyo M."/>
            <person name="de la Mata I."/>
        </authorList>
    </citation>
    <scope>NUCLEOTIDE SEQUENCE [LARGE SCALE GENOMIC DNA]</scope>
    <source>
        <strain evidence="7 8">NRRL 12052</strain>
    </source>
</reference>
<feature type="transmembrane region" description="Helical" evidence="5">
    <location>
        <begin position="49"/>
        <end position="72"/>
    </location>
</feature>
<dbReference type="OrthoDB" id="3404850at2"/>
<comment type="caution">
    <text evidence="7">The sequence shown here is derived from an EMBL/GenBank/DDBJ whole genome shotgun (WGS) entry which is preliminary data.</text>
</comment>
<feature type="transmembrane region" description="Helical" evidence="5">
    <location>
        <begin position="126"/>
        <end position="143"/>
    </location>
</feature>
<comment type="subcellular location">
    <subcellularLocation>
        <location evidence="1">Membrane</location>
        <topology evidence="1">Multi-pass membrane protein</topology>
    </subcellularLocation>
</comment>
<keyword evidence="8" id="KW-1185">Reference proteome</keyword>
<feature type="domain" description="Amino acid permease/ SLC12A" evidence="6">
    <location>
        <begin position="22"/>
        <end position="424"/>
    </location>
</feature>
<feature type="transmembrane region" description="Helical" evidence="5">
    <location>
        <begin position="368"/>
        <end position="395"/>
    </location>
</feature>
<evidence type="ECO:0000259" key="6">
    <source>
        <dbReference type="Pfam" id="PF00324"/>
    </source>
</evidence>
<dbReference type="PANTHER" id="PTHR42770">
    <property type="entry name" value="AMINO ACID TRANSPORTER-RELATED"/>
    <property type="match status" value="1"/>
</dbReference>
<dbReference type="GO" id="GO:0055085">
    <property type="term" value="P:transmembrane transport"/>
    <property type="evidence" value="ECO:0007669"/>
    <property type="project" value="InterPro"/>
</dbReference>
<evidence type="ECO:0000256" key="5">
    <source>
        <dbReference type="SAM" id="Phobius"/>
    </source>
</evidence>
<feature type="transmembrane region" description="Helical" evidence="5">
    <location>
        <begin position="283"/>
        <end position="306"/>
    </location>
</feature>
<keyword evidence="3 5" id="KW-1133">Transmembrane helix</keyword>
<protein>
    <recommendedName>
        <fullName evidence="6">Amino acid permease/ SLC12A domain-containing protein</fullName>
    </recommendedName>
</protein>